<feature type="compositionally biased region" description="Low complexity" evidence="1">
    <location>
        <begin position="312"/>
        <end position="330"/>
    </location>
</feature>
<evidence type="ECO:0000256" key="1">
    <source>
        <dbReference type="SAM" id="MobiDB-lite"/>
    </source>
</evidence>
<keyword evidence="3" id="KW-1185">Reference proteome</keyword>
<proteinExistence type="predicted"/>
<feature type="region of interest" description="Disordered" evidence="1">
    <location>
        <begin position="304"/>
        <end position="401"/>
    </location>
</feature>
<comment type="caution">
    <text evidence="2">The sequence shown here is derived from an EMBL/GenBank/DDBJ whole genome shotgun (WGS) entry which is preliminary data.</text>
</comment>
<name>A0A9W9V4D9_PENBR</name>
<feature type="compositionally biased region" description="Polar residues" evidence="1">
    <location>
        <begin position="331"/>
        <end position="346"/>
    </location>
</feature>
<organism evidence="2 3">
    <name type="scientific">Penicillium brevicompactum</name>
    <dbReference type="NCBI Taxonomy" id="5074"/>
    <lineage>
        <taxon>Eukaryota</taxon>
        <taxon>Fungi</taxon>
        <taxon>Dikarya</taxon>
        <taxon>Ascomycota</taxon>
        <taxon>Pezizomycotina</taxon>
        <taxon>Eurotiomycetes</taxon>
        <taxon>Eurotiomycetidae</taxon>
        <taxon>Eurotiales</taxon>
        <taxon>Aspergillaceae</taxon>
        <taxon>Penicillium</taxon>
    </lineage>
</organism>
<reference evidence="2" key="2">
    <citation type="journal article" date="2023" name="IMA Fungus">
        <title>Comparative genomic study of the Penicillium genus elucidates a diverse pangenome and 15 lateral gene transfer events.</title>
        <authorList>
            <person name="Petersen C."/>
            <person name="Sorensen T."/>
            <person name="Nielsen M.R."/>
            <person name="Sondergaard T.E."/>
            <person name="Sorensen J.L."/>
            <person name="Fitzpatrick D.A."/>
            <person name="Frisvad J.C."/>
            <person name="Nielsen K.L."/>
        </authorList>
    </citation>
    <scope>NUCLEOTIDE SEQUENCE</scope>
    <source>
        <strain evidence="2">IBT 35675</strain>
    </source>
</reference>
<accession>A0A9W9V4D9</accession>
<feature type="compositionally biased region" description="Low complexity" evidence="1">
    <location>
        <begin position="383"/>
        <end position="394"/>
    </location>
</feature>
<dbReference type="AlphaFoldDB" id="A0A9W9V4D9"/>
<protein>
    <submittedName>
        <fullName evidence="2">Uncharacterized protein</fullName>
    </submittedName>
</protein>
<dbReference type="Proteomes" id="UP001148299">
    <property type="component" value="Unassembled WGS sequence"/>
</dbReference>
<feature type="region of interest" description="Disordered" evidence="1">
    <location>
        <begin position="1"/>
        <end position="71"/>
    </location>
</feature>
<feature type="compositionally biased region" description="Low complexity" evidence="1">
    <location>
        <begin position="347"/>
        <end position="374"/>
    </location>
</feature>
<reference evidence="2" key="1">
    <citation type="submission" date="2022-12" db="EMBL/GenBank/DDBJ databases">
        <authorList>
            <person name="Petersen C."/>
        </authorList>
    </citation>
    <scope>NUCLEOTIDE SEQUENCE</scope>
    <source>
        <strain evidence="2">IBT 35675</strain>
    </source>
</reference>
<feature type="compositionally biased region" description="Basic and acidic residues" evidence="1">
    <location>
        <begin position="32"/>
        <end position="45"/>
    </location>
</feature>
<evidence type="ECO:0000313" key="3">
    <source>
        <dbReference type="Proteomes" id="UP001148299"/>
    </source>
</evidence>
<evidence type="ECO:0000313" key="2">
    <source>
        <dbReference type="EMBL" id="KAJ5366085.1"/>
    </source>
</evidence>
<dbReference type="EMBL" id="JAPZBR010000001">
    <property type="protein sequence ID" value="KAJ5366085.1"/>
    <property type="molecule type" value="Genomic_DNA"/>
</dbReference>
<sequence>MDIDEPDTQEASAQNAQPPALEETDHTGSPLPKEDGAAHGVKTEPSEGAFSQTKPMSPEDDDSPGNDQSYKEASDLADFNKPIQYEDEAFAGIEFLEGGTTLAEANSFSGKLHLNSYGPKNSAMLTWSSSAGDKRGPNVRNIRADPHKLAMDTDDDGKFIHKGKIGSIKAIAWRPRCPVGGMRDLLASVRELDPANKDNNSRYVYPFCTVLVDWIGSDVPKPCLINRSNYKSLSVSGKDSAKRVDWKFFRIACMQVERFEKWAGNERLGREISSTPLYETPGPEGQRYGTGAATMNTLVNATDGIDLNADGQSTSDQNTNPQNTNPQKTSDQNTNPQNTSDQSTNPPNINAQNTNAENTNPQNTNPQSTGPQNTSAQNPIGQSSSALSNGSSNNQTQPSPKLSKFYSKWLKRQPIGHTEFKNLDDVYIGKFEAAAFVYMQNLKREGYAVEDDIGADIDI</sequence>
<gene>
    <name evidence="2" type="ORF">N7541_000026</name>
</gene>